<dbReference type="CDD" id="cd01129">
    <property type="entry name" value="PulE-GspE-like"/>
    <property type="match status" value="1"/>
</dbReference>
<gene>
    <name evidence="7" type="primary">pilB</name>
    <name evidence="7" type="ORF">GCM10011613_03020</name>
</gene>
<comment type="subcellular location">
    <subcellularLocation>
        <location evidence="1">Cytoplasm</location>
    </subcellularLocation>
</comment>
<evidence type="ECO:0000256" key="4">
    <source>
        <dbReference type="ARBA" id="ARBA00022741"/>
    </source>
</evidence>
<name>A0ABQ3AQX6_9GAMM</name>
<dbReference type="PANTHER" id="PTHR30258:SF1">
    <property type="entry name" value="PROTEIN TRANSPORT PROTEIN HOFB HOMOLOG"/>
    <property type="match status" value="1"/>
</dbReference>
<evidence type="ECO:0000256" key="1">
    <source>
        <dbReference type="ARBA" id="ARBA00004496"/>
    </source>
</evidence>
<keyword evidence="4" id="KW-0547">Nucleotide-binding</keyword>
<dbReference type="SUPFAM" id="SSF160246">
    <property type="entry name" value="EspE N-terminal domain-like"/>
    <property type="match status" value="1"/>
</dbReference>
<proteinExistence type="inferred from homology"/>
<dbReference type="SUPFAM" id="SSF52540">
    <property type="entry name" value="P-loop containing nucleoside triphosphate hydrolases"/>
    <property type="match status" value="1"/>
</dbReference>
<accession>A0ABQ3AQX6</accession>
<dbReference type="RefSeq" id="WP_189415418.1">
    <property type="nucleotide sequence ID" value="NZ_BMYZ01000001.1"/>
</dbReference>
<evidence type="ECO:0000313" key="7">
    <source>
        <dbReference type="EMBL" id="GGY62875.1"/>
    </source>
</evidence>
<evidence type="ECO:0000259" key="6">
    <source>
        <dbReference type="PROSITE" id="PS00662"/>
    </source>
</evidence>
<dbReference type="InterPro" id="IPR001482">
    <property type="entry name" value="T2SS/T4SS_dom"/>
</dbReference>
<dbReference type="NCBIfam" id="TIGR02538">
    <property type="entry name" value="type_IV_pilB"/>
    <property type="match status" value="1"/>
</dbReference>
<dbReference type="InterPro" id="IPR027417">
    <property type="entry name" value="P-loop_NTPase"/>
</dbReference>
<dbReference type="Pfam" id="PF00437">
    <property type="entry name" value="T2SSE"/>
    <property type="match status" value="1"/>
</dbReference>
<dbReference type="Proteomes" id="UP000619761">
    <property type="component" value="Unassembled WGS sequence"/>
</dbReference>
<reference evidence="8" key="1">
    <citation type="journal article" date="2019" name="Int. J. Syst. Evol. Microbiol.">
        <title>The Global Catalogue of Microorganisms (GCM) 10K type strain sequencing project: providing services to taxonomists for standard genome sequencing and annotation.</title>
        <authorList>
            <consortium name="The Broad Institute Genomics Platform"/>
            <consortium name="The Broad Institute Genome Sequencing Center for Infectious Disease"/>
            <person name="Wu L."/>
            <person name="Ma J."/>
        </authorList>
    </citation>
    <scope>NUCLEOTIDE SEQUENCE [LARGE SCALE GENOMIC DNA]</scope>
    <source>
        <strain evidence="8">KCTC 32239</strain>
    </source>
</reference>
<dbReference type="InterPro" id="IPR013374">
    <property type="entry name" value="ATPase_typ4_pilus-assembl_PilB"/>
</dbReference>
<dbReference type="Gene3D" id="3.40.50.300">
    <property type="entry name" value="P-loop containing nucleotide triphosphate hydrolases"/>
    <property type="match status" value="1"/>
</dbReference>
<organism evidence="7 8">
    <name type="scientific">Cellvibrio zantedeschiae</name>
    <dbReference type="NCBI Taxonomy" id="1237077"/>
    <lineage>
        <taxon>Bacteria</taxon>
        <taxon>Pseudomonadati</taxon>
        <taxon>Pseudomonadota</taxon>
        <taxon>Gammaproteobacteria</taxon>
        <taxon>Cellvibrionales</taxon>
        <taxon>Cellvibrionaceae</taxon>
        <taxon>Cellvibrio</taxon>
    </lineage>
</organism>
<comment type="caution">
    <text evidence="7">The sequence shown here is derived from an EMBL/GenBank/DDBJ whole genome shotgun (WGS) entry which is preliminary data.</text>
</comment>
<dbReference type="PANTHER" id="PTHR30258">
    <property type="entry name" value="TYPE II SECRETION SYSTEM PROTEIN GSPE-RELATED"/>
    <property type="match status" value="1"/>
</dbReference>
<evidence type="ECO:0000256" key="2">
    <source>
        <dbReference type="ARBA" id="ARBA00006611"/>
    </source>
</evidence>
<dbReference type="Pfam" id="PF05157">
    <property type="entry name" value="MshEN"/>
    <property type="match status" value="1"/>
</dbReference>
<feature type="domain" description="Bacterial type II secretion system protein E" evidence="6">
    <location>
        <begin position="389"/>
        <end position="403"/>
    </location>
</feature>
<evidence type="ECO:0000313" key="8">
    <source>
        <dbReference type="Proteomes" id="UP000619761"/>
    </source>
</evidence>
<dbReference type="PROSITE" id="PS00662">
    <property type="entry name" value="T2SP_E"/>
    <property type="match status" value="1"/>
</dbReference>
<evidence type="ECO:0000256" key="3">
    <source>
        <dbReference type="ARBA" id="ARBA00022490"/>
    </source>
</evidence>
<dbReference type="Gene3D" id="3.30.300.160">
    <property type="entry name" value="Type II secretion system, protein E, N-terminal domain"/>
    <property type="match status" value="1"/>
</dbReference>
<dbReference type="Gene3D" id="3.30.450.90">
    <property type="match status" value="1"/>
</dbReference>
<evidence type="ECO:0000256" key="5">
    <source>
        <dbReference type="ARBA" id="ARBA00022840"/>
    </source>
</evidence>
<dbReference type="InterPro" id="IPR007831">
    <property type="entry name" value="T2SS_GspE_N"/>
</dbReference>
<sequence length="573" mass="62560">MNTPTHLNGLARRLVADNLLDSEVARKALAQSAKEKTPFVQHLVVNGLLDARTIARAASEEFGAPLFDLDALSRDAIPEKLVDEKLIRKHHALPIIKRGTRLFLAVADPTDLHALDEIKFNTGLNTDAVLVEADKLAATIEKFLTAQENLNDALGGLDDADLDNLDIQTTDTNTDKDDGNSDADEAPIVKYINKVLLDAIKGGASDIHFEPYEKSYRVRFRTDGVLHEVTKPPVNLAGRMAARLKVMSQMDISERRIPQDGRIKLKVSKTRAIDFRVNTLPTLFGEKIVLRILDPSSAKLGIDALGYEDFQKKLYLDALAQSQGMILVTGPTGSGKTVSLYTGLNILNTPELNISTAEDPVEINLEGINQVQMNQKVGLTFAEALRSFLRQDPDIVMVGEIRDLETAEIAIKAAQTGHLVLSTLHTNSAPETLTRLMNMGVPAFNIATSVSLIIAQRLARRLCTVCKKPATDIPPAILTEEGFDDIGIPRAEFQLFHPVGCQNCNGGYKGRLGVYEVVRITPAIANLIMEGGNSLQIARVAKEAGFNNLRVSALRKVAMGLTSLEEANRVTKD</sequence>
<comment type="similarity">
    <text evidence="2">Belongs to the GSP E family.</text>
</comment>
<dbReference type="EMBL" id="BMYZ01000001">
    <property type="protein sequence ID" value="GGY62875.1"/>
    <property type="molecule type" value="Genomic_DNA"/>
</dbReference>
<protein>
    <submittedName>
        <fullName evidence="7">Type 4 fimbrial assembly protein PilB</fullName>
    </submittedName>
</protein>
<dbReference type="InterPro" id="IPR037257">
    <property type="entry name" value="T2SS_E_N_sf"/>
</dbReference>
<keyword evidence="3" id="KW-0963">Cytoplasm</keyword>
<keyword evidence="5" id="KW-0067">ATP-binding</keyword>
<keyword evidence="8" id="KW-1185">Reference proteome</keyword>